<evidence type="ECO:0000256" key="3">
    <source>
        <dbReference type="ARBA" id="ARBA00022833"/>
    </source>
</evidence>
<proteinExistence type="predicted"/>
<feature type="compositionally biased region" description="Polar residues" evidence="5">
    <location>
        <begin position="308"/>
        <end position="319"/>
    </location>
</feature>
<dbReference type="PROSITE" id="PS50199">
    <property type="entry name" value="ZF_RANBP2_2"/>
    <property type="match status" value="1"/>
</dbReference>
<protein>
    <recommendedName>
        <fullName evidence="6">RanBP2-type domain-containing protein</fullName>
    </recommendedName>
</protein>
<keyword evidence="1" id="KW-0479">Metal-binding</keyword>
<evidence type="ECO:0000256" key="4">
    <source>
        <dbReference type="PROSITE-ProRule" id="PRU00322"/>
    </source>
</evidence>
<reference evidence="7 8" key="1">
    <citation type="journal article" date="2024" name="Science">
        <title>Giant polyketide synthase enzymes in the biosynthesis of giant marine polyether toxins.</title>
        <authorList>
            <person name="Fallon T.R."/>
            <person name="Shende V.V."/>
            <person name="Wierzbicki I.H."/>
            <person name="Pendleton A.L."/>
            <person name="Watervoot N.F."/>
            <person name="Auber R.P."/>
            <person name="Gonzalez D.J."/>
            <person name="Wisecaver J.H."/>
            <person name="Moore B.S."/>
        </authorList>
    </citation>
    <scope>NUCLEOTIDE SEQUENCE [LARGE SCALE GENOMIC DNA]</scope>
    <source>
        <strain evidence="7 8">12B1</strain>
    </source>
</reference>
<evidence type="ECO:0000256" key="2">
    <source>
        <dbReference type="ARBA" id="ARBA00022771"/>
    </source>
</evidence>
<dbReference type="SUPFAM" id="SSF90209">
    <property type="entry name" value="Ran binding protein zinc finger-like"/>
    <property type="match status" value="1"/>
</dbReference>
<dbReference type="SMART" id="SM00547">
    <property type="entry name" value="ZnF_RBZ"/>
    <property type="match status" value="1"/>
</dbReference>
<name>A0AB34JLE2_PRYPA</name>
<accession>A0AB34JLE2</accession>
<dbReference type="CDD" id="cd00590">
    <property type="entry name" value="RRM_SF"/>
    <property type="match status" value="1"/>
</dbReference>
<evidence type="ECO:0000256" key="1">
    <source>
        <dbReference type="ARBA" id="ARBA00022723"/>
    </source>
</evidence>
<feature type="compositionally biased region" description="Basic residues" evidence="5">
    <location>
        <begin position="344"/>
        <end position="354"/>
    </location>
</feature>
<evidence type="ECO:0000313" key="8">
    <source>
        <dbReference type="Proteomes" id="UP001515480"/>
    </source>
</evidence>
<dbReference type="InterPro" id="IPR036443">
    <property type="entry name" value="Znf_RanBP2_sf"/>
</dbReference>
<keyword evidence="8" id="KW-1185">Reference proteome</keyword>
<dbReference type="Proteomes" id="UP001515480">
    <property type="component" value="Unassembled WGS sequence"/>
</dbReference>
<feature type="domain" description="RanBP2-type" evidence="6">
    <location>
        <begin position="426"/>
        <end position="455"/>
    </location>
</feature>
<dbReference type="InterPro" id="IPR001876">
    <property type="entry name" value="Znf_RanBP2"/>
</dbReference>
<dbReference type="PROSITE" id="PS01358">
    <property type="entry name" value="ZF_RANBP2_1"/>
    <property type="match status" value="1"/>
</dbReference>
<organism evidence="7 8">
    <name type="scientific">Prymnesium parvum</name>
    <name type="common">Toxic golden alga</name>
    <dbReference type="NCBI Taxonomy" id="97485"/>
    <lineage>
        <taxon>Eukaryota</taxon>
        <taxon>Haptista</taxon>
        <taxon>Haptophyta</taxon>
        <taxon>Prymnesiophyceae</taxon>
        <taxon>Prymnesiales</taxon>
        <taxon>Prymnesiaceae</taxon>
        <taxon>Prymnesium</taxon>
    </lineage>
</organism>
<dbReference type="EMBL" id="JBGBPQ010000006">
    <property type="protein sequence ID" value="KAL1522885.1"/>
    <property type="molecule type" value="Genomic_DNA"/>
</dbReference>
<feature type="region of interest" description="Disordered" evidence="5">
    <location>
        <begin position="307"/>
        <end position="364"/>
    </location>
</feature>
<dbReference type="AlphaFoldDB" id="A0AB34JLE2"/>
<evidence type="ECO:0000256" key="5">
    <source>
        <dbReference type="SAM" id="MobiDB-lite"/>
    </source>
</evidence>
<dbReference type="GO" id="GO:0008270">
    <property type="term" value="F:zinc ion binding"/>
    <property type="evidence" value="ECO:0007669"/>
    <property type="project" value="UniProtKB-KW"/>
</dbReference>
<evidence type="ECO:0000259" key="6">
    <source>
        <dbReference type="PROSITE" id="PS50199"/>
    </source>
</evidence>
<gene>
    <name evidence="7" type="ORF">AB1Y20_017850</name>
</gene>
<sequence>MLSQGTRFCGGRMMAQCMHHFRGGSALQLKEVPAMATEHDIAYTLTEAFGEIGVEEVLLCKSQDETSVSATKTAFCSFASPQAAQSALSKGSVRILGMEVIIAPLDDDSAESACLSSPDSVLTPSLGLRGEVPQRMNNAAKGRSSNAKPHYVPRAACAPASPAPASIPTSAAFWGTPMSPGTGYVQVQAAYPSNGFEMFGDKGPMNSRFCAPTMRHPPSGGLENAQFCAAMTAGPPMCMMSHPMSPMAMHPVWYDSYGNQFAYHQGTPVMPMAPAMAPAVLPGLQMQPPVVCMGQQAAPLPPLPMHNAQMQSSHLTGNGQKCPVTNGYPSQLNGQQSPKEVGSRRRHNKSKVRTKSSQGEMPSHTPVVLGRVLEPPFMGTEITADGRVYSIEQERGEEPYNPKTIDHPLHTGQPVPTEDCKIADANAGDWRCSGCGNLNFEFRNRCNLCRRPSIGPRPERPRSEVTVMLAEVPERCVASDIVLALSSMHGPLAEDGVKFWTPQVSVPKTCQDLSPGEWN</sequence>
<evidence type="ECO:0000313" key="7">
    <source>
        <dbReference type="EMBL" id="KAL1522885.1"/>
    </source>
</evidence>
<comment type="caution">
    <text evidence="7">The sequence shown here is derived from an EMBL/GenBank/DDBJ whole genome shotgun (WGS) entry which is preliminary data.</text>
</comment>
<dbReference type="Gene3D" id="4.10.1060.10">
    <property type="entry name" value="Zinc finger, RanBP2-type"/>
    <property type="match status" value="1"/>
</dbReference>
<keyword evidence="3" id="KW-0862">Zinc</keyword>
<keyword evidence="2 4" id="KW-0863">Zinc-finger</keyword>
<feature type="compositionally biased region" description="Polar residues" evidence="5">
    <location>
        <begin position="327"/>
        <end position="338"/>
    </location>
</feature>